<dbReference type="Proteomes" id="UP001466893">
    <property type="component" value="Chromosome"/>
</dbReference>
<dbReference type="PIRSF" id="PIRSF002786">
    <property type="entry name" value="XcpX"/>
    <property type="match status" value="1"/>
</dbReference>
<dbReference type="RefSeq" id="WP_342325140.1">
    <property type="nucleotide sequence ID" value="NZ_CP151800.1"/>
</dbReference>
<comment type="similarity">
    <text evidence="2 10">Belongs to the GSP K family.</text>
</comment>
<keyword evidence="14" id="KW-1185">Reference proteome</keyword>
<accession>A0ABZ3BBZ3</accession>
<keyword evidence="6" id="KW-0812">Transmembrane</keyword>
<keyword evidence="8" id="KW-1133">Transmembrane helix</keyword>
<dbReference type="Gene3D" id="1.10.40.60">
    <property type="entry name" value="EpsJ-like"/>
    <property type="match status" value="2"/>
</dbReference>
<evidence type="ECO:0000256" key="8">
    <source>
        <dbReference type="ARBA" id="ARBA00022989"/>
    </source>
</evidence>
<evidence type="ECO:0000256" key="9">
    <source>
        <dbReference type="ARBA" id="ARBA00023136"/>
    </source>
</evidence>
<evidence type="ECO:0000259" key="11">
    <source>
        <dbReference type="Pfam" id="PF03934"/>
    </source>
</evidence>
<dbReference type="InterPro" id="IPR049179">
    <property type="entry name" value="T2SSK_SAM-like_2nd"/>
</dbReference>
<comment type="subcellular location">
    <subcellularLocation>
        <location evidence="1 10">Cell inner membrane</location>
    </subcellularLocation>
</comment>
<sequence>MIRPANAQSGMAVIAMLLLVAVIALMASALLARQTTVLYGVQNEHTRLQGQWLLRGEISRSQVVLYDEARRTPVTRLDGRWRQPRNGAIVGQLGGATARIFSEIDDEQAKFNLRNLVDNGEMDARETAAFLRLCALVGVSREQASLIARRVATSLVDAESPGNEQLNDQDAQAAQAAAESIGLSHLSRRELAPRLRDLSDLLAVPGISASSITRLQPYVTMLPQRSWINANTAGPEVLAAWVPGLTLERAKALLVTRDNGQWFINRGDFTRRLQMPELDEIDIMIGITSQWFRFNGALRTPQRTLLIQALLFDNKANLPQVIWLREGT</sequence>
<dbReference type="InterPro" id="IPR005628">
    <property type="entry name" value="GspK"/>
</dbReference>
<name>A0ABZ3BBZ3_9ENTR</name>
<dbReference type="PANTHER" id="PTHR38831">
    <property type="entry name" value="TYPE II SECRETION SYSTEM PROTEIN K"/>
    <property type="match status" value="1"/>
</dbReference>
<evidence type="ECO:0000256" key="7">
    <source>
        <dbReference type="ARBA" id="ARBA00022927"/>
    </source>
</evidence>
<gene>
    <name evidence="13" type="primary">gspK</name>
    <name evidence="13" type="ORF">AAEY27_10250</name>
</gene>
<dbReference type="InterPro" id="IPR038072">
    <property type="entry name" value="GspK_central_sf"/>
</dbReference>
<evidence type="ECO:0000313" key="13">
    <source>
        <dbReference type="EMBL" id="WZW00231.1"/>
    </source>
</evidence>
<feature type="domain" description="T2SS protein K second SAM-like" evidence="11">
    <location>
        <begin position="228"/>
        <end position="279"/>
    </location>
</feature>
<keyword evidence="9 10" id="KW-0472">Membrane</keyword>
<dbReference type="Pfam" id="PF21687">
    <property type="entry name" value="T2SSK_1st"/>
    <property type="match status" value="1"/>
</dbReference>
<keyword evidence="7" id="KW-0653">Protein transport</keyword>
<feature type="domain" description="T2SS protein K first SAM-like" evidence="12">
    <location>
        <begin position="109"/>
        <end position="224"/>
    </location>
</feature>
<dbReference type="PANTHER" id="PTHR38831:SF1">
    <property type="entry name" value="TYPE II SECRETION SYSTEM PROTEIN K-RELATED"/>
    <property type="match status" value="1"/>
</dbReference>
<proteinExistence type="inferred from homology"/>
<keyword evidence="3 10" id="KW-0813">Transport</keyword>
<evidence type="ECO:0000256" key="5">
    <source>
        <dbReference type="ARBA" id="ARBA00022519"/>
    </source>
</evidence>
<dbReference type="EMBL" id="CP151800">
    <property type="protein sequence ID" value="WZW00231.1"/>
    <property type="molecule type" value="Genomic_DNA"/>
</dbReference>
<dbReference type="Gene3D" id="3.30.1300.30">
    <property type="entry name" value="GSPII I/J protein-like"/>
    <property type="match status" value="1"/>
</dbReference>
<dbReference type="InterPro" id="IPR049031">
    <property type="entry name" value="T2SSK_SAM-like_1st"/>
</dbReference>
<dbReference type="InterPro" id="IPR010994">
    <property type="entry name" value="RuvA_2-like"/>
</dbReference>
<evidence type="ECO:0000256" key="6">
    <source>
        <dbReference type="ARBA" id="ARBA00022692"/>
    </source>
</evidence>
<organism evidence="13 14">
    <name type="scientific">Kosakonia calanthes</name>
    <dbReference type="NCBI Taxonomy" id="3139408"/>
    <lineage>
        <taxon>Bacteria</taxon>
        <taxon>Pseudomonadati</taxon>
        <taxon>Pseudomonadota</taxon>
        <taxon>Gammaproteobacteria</taxon>
        <taxon>Enterobacterales</taxon>
        <taxon>Enterobacteriaceae</taxon>
        <taxon>Kosakonia</taxon>
    </lineage>
</organism>
<protein>
    <recommendedName>
        <fullName evidence="10">Type II secretion system protein K</fullName>
    </recommendedName>
</protein>
<evidence type="ECO:0000256" key="3">
    <source>
        <dbReference type="ARBA" id="ARBA00022448"/>
    </source>
</evidence>
<keyword evidence="4 10" id="KW-1003">Cell membrane</keyword>
<keyword evidence="5 10" id="KW-0997">Cell inner membrane</keyword>
<dbReference type="NCBIfam" id="NF037980">
    <property type="entry name" value="T2SS_GspK"/>
    <property type="match status" value="1"/>
</dbReference>
<dbReference type="SUPFAM" id="SSF47781">
    <property type="entry name" value="RuvA domain 2-like"/>
    <property type="match status" value="1"/>
</dbReference>
<dbReference type="SUPFAM" id="SSF158544">
    <property type="entry name" value="GspK insert domain-like"/>
    <property type="match status" value="1"/>
</dbReference>
<reference evidence="13 14" key="1">
    <citation type="submission" date="2024-04" db="EMBL/GenBank/DDBJ databases">
        <title>Kosakonia calanthae sp. nov., a halophilic bacterium isolated from leaves of Calanthe tiplacata.</title>
        <authorList>
            <person name="Wu P."/>
        </authorList>
    </citation>
    <scope>NUCLEOTIDE SEQUENCE [LARGE SCALE GENOMIC DNA]</scope>
    <source>
        <strain evidence="13 14">BYX6</strain>
    </source>
</reference>
<evidence type="ECO:0000256" key="4">
    <source>
        <dbReference type="ARBA" id="ARBA00022475"/>
    </source>
</evidence>
<evidence type="ECO:0000313" key="14">
    <source>
        <dbReference type="Proteomes" id="UP001466893"/>
    </source>
</evidence>
<evidence type="ECO:0000256" key="1">
    <source>
        <dbReference type="ARBA" id="ARBA00004533"/>
    </source>
</evidence>
<evidence type="ECO:0000259" key="12">
    <source>
        <dbReference type="Pfam" id="PF21687"/>
    </source>
</evidence>
<evidence type="ECO:0000256" key="10">
    <source>
        <dbReference type="PIRNR" id="PIRNR002786"/>
    </source>
</evidence>
<evidence type="ECO:0000256" key="2">
    <source>
        <dbReference type="ARBA" id="ARBA00007246"/>
    </source>
</evidence>
<dbReference type="Pfam" id="PF03934">
    <property type="entry name" value="T2SSK"/>
    <property type="match status" value="1"/>
</dbReference>